<keyword evidence="2" id="KW-1185">Reference proteome</keyword>
<organism evidence="1 2">
    <name type="scientific">Oldenlandia corymbosa var. corymbosa</name>
    <dbReference type="NCBI Taxonomy" id="529605"/>
    <lineage>
        <taxon>Eukaryota</taxon>
        <taxon>Viridiplantae</taxon>
        <taxon>Streptophyta</taxon>
        <taxon>Embryophyta</taxon>
        <taxon>Tracheophyta</taxon>
        <taxon>Spermatophyta</taxon>
        <taxon>Magnoliopsida</taxon>
        <taxon>eudicotyledons</taxon>
        <taxon>Gunneridae</taxon>
        <taxon>Pentapetalae</taxon>
        <taxon>asterids</taxon>
        <taxon>lamiids</taxon>
        <taxon>Gentianales</taxon>
        <taxon>Rubiaceae</taxon>
        <taxon>Rubioideae</taxon>
        <taxon>Spermacoceae</taxon>
        <taxon>Hedyotis-Oldenlandia complex</taxon>
        <taxon>Oldenlandia</taxon>
    </lineage>
</organism>
<dbReference type="PANTHER" id="PTHR10890:SF26">
    <property type="entry name" value="CYSTEINE--TRNA LIGASE 1, CYTOPLASMIC-RELATED"/>
    <property type="match status" value="1"/>
</dbReference>
<dbReference type="GO" id="GO:0006423">
    <property type="term" value="P:cysteinyl-tRNA aminoacylation"/>
    <property type="evidence" value="ECO:0007669"/>
    <property type="project" value="TreeGrafter"/>
</dbReference>
<dbReference type="SUPFAM" id="SSF47323">
    <property type="entry name" value="Anticodon-binding domain of a subclass of class I aminoacyl-tRNA synthetases"/>
    <property type="match status" value="1"/>
</dbReference>
<gene>
    <name evidence="1" type="ORF">OLC1_LOCUS11757</name>
</gene>
<evidence type="ECO:0000313" key="1">
    <source>
        <dbReference type="EMBL" id="CAI9102404.1"/>
    </source>
</evidence>
<dbReference type="AlphaFoldDB" id="A0AAV1D3E2"/>
<accession>A0AAV1D3E2</accession>
<dbReference type="Gene3D" id="1.20.120.1910">
    <property type="entry name" value="Cysteine-tRNA ligase, C-terminal anti-codon recognition domain"/>
    <property type="match status" value="1"/>
</dbReference>
<dbReference type="InterPro" id="IPR024909">
    <property type="entry name" value="Cys-tRNA/MSH_ligase"/>
</dbReference>
<dbReference type="InterPro" id="IPR009080">
    <property type="entry name" value="tRNAsynth_Ia_anticodon-bd"/>
</dbReference>
<dbReference type="PANTHER" id="PTHR10890">
    <property type="entry name" value="CYSTEINYL-TRNA SYNTHETASE"/>
    <property type="match status" value="1"/>
</dbReference>
<evidence type="ECO:0000313" key="2">
    <source>
        <dbReference type="Proteomes" id="UP001161247"/>
    </source>
</evidence>
<protein>
    <submittedName>
        <fullName evidence="1">OLC1v1000667C1</fullName>
    </submittedName>
</protein>
<dbReference type="GO" id="GO:0005737">
    <property type="term" value="C:cytoplasm"/>
    <property type="evidence" value="ECO:0007669"/>
    <property type="project" value="TreeGrafter"/>
</dbReference>
<sequence>MKLRRKKIVLNPLMLSNNPGGAVVHQLNKNVLRICEENFKTKMADDLHSNTILTGALADAMRIMNNSSDKLQKNHPGNKIMMQSVEHLIELEKEVRKILALLGLLSEEHSISEVLEQLKDKALKRADLTEEDVLREIQERAKQRKMRNYEAGDEIRKKLAARGIGLGDEGDQTIWTPCVPTSMQQQEFN</sequence>
<dbReference type="GO" id="GO:0005524">
    <property type="term" value="F:ATP binding"/>
    <property type="evidence" value="ECO:0007669"/>
    <property type="project" value="InterPro"/>
</dbReference>
<dbReference type="Proteomes" id="UP001161247">
    <property type="component" value="Chromosome 4"/>
</dbReference>
<dbReference type="GO" id="GO:0004817">
    <property type="term" value="F:cysteine-tRNA ligase activity"/>
    <property type="evidence" value="ECO:0007669"/>
    <property type="project" value="TreeGrafter"/>
</dbReference>
<name>A0AAV1D3E2_OLDCO</name>
<reference evidence="1" key="1">
    <citation type="submission" date="2023-03" db="EMBL/GenBank/DDBJ databases">
        <authorList>
            <person name="Julca I."/>
        </authorList>
    </citation>
    <scope>NUCLEOTIDE SEQUENCE</scope>
</reference>
<dbReference type="EMBL" id="OX459121">
    <property type="protein sequence ID" value="CAI9102404.1"/>
    <property type="molecule type" value="Genomic_DNA"/>
</dbReference>
<proteinExistence type="predicted"/>